<evidence type="ECO:0000313" key="1">
    <source>
        <dbReference type="EMBL" id="NHZ38503.1"/>
    </source>
</evidence>
<organism evidence="1 2">
    <name type="scientific">Massilia rubra</name>
    <dbReference type="NCBI Taxonomy" id="2607910"/>
    <lineage>
        <taxon>Bacteria</taxon>
        <taxon>Pseudomonadati</taxon>
        <taxon>Pseudomonadota</taxon>
        <taxon>Betaproteobacteria</taxon>
        <taxon>Burkholderiales</taxon>
        <taxon>Oxalobacteraceae</taxon>
        <taxon>Telluria group</taxon>
        <taxon>Massilia</taxon>
    </lineage>
</organism>
<protein>
    <submittedName>
        <fullName evidence="1">Uncharacterized protein</fullName>
    </submittedName>
</protein>
<reference evidence="1 2" key="1">
    <citation type="submission" date="2019-09" db="EMBL/GenBank/DDBJ databases">
        <title>Taxonomy of Antarctic Massilia spp.: description of Massilia rubra sp. nov., Massilia aquatica sp. nov., Massilia mucilaginosa sp. nov., Massilia frigida sp. nov. isolated from streams, lakes and regoliths.</title>
        <authorList>
            <person name="Holochova P."/>
            <person name="Sedlacek I."/>
            <person name="Kralova S."/>
            <person name="Maslanova I."/>
            <person name="Busse H.-J."/>
            <person name="Stankova E."/>
            <person name="Vrbovska V."/>
            <person name="Kovarovic V."/>
            <person name="Bartak M."/>
            <person name="Svec P."/>
            <person name="Pantucek R."/>
        </authorList>
    </citation>
    <scope>NUCLEOTIDE SEQUENCE [LARGE SCALE GENOMIC DNA]</scope>
    <source>
        <strain evidence="1 2">CCM 8692</strain>
    </source>
</reference>
<accession>A0ABX0LUH2</accession>
<dbReference type="EMBL" id="VUYU01000058">
    <property type="protein sequence ID" value="NHZ38503.1"/>
    <property type="molecule type" value="Genomic_DNA"/>
</dbReference>
<name>A0ABX0LUH2_9BURK</name>
<keyword evidence="2" id="KW-1185">Reference proteome</keyword>
<comment type="caution">
    <text evidence="1">The sequence shown here is derived from an EMBL/GenBank/DDBJ whole genome shotgun (WGS) entry which is preliminary data.</text>
</comment>
<dbReference type="RefSeq" id="WP_167233056.1">
    <property type="nucleotide sequence ID" value="NZ_VUYU01000058.1"/>
</dbReference>
<evidence type="ECO:0000313" key="2">
    <source>
        <dbReference type="Proteomes" id="UP000785613"/>
    </source>
</evidence>
<sequence length="149" mass="15692">MISISSDELERMHRAIFSVQRLKGMAHVLSVWMANGTMSAWEGGAVSLAGCEAVARAYFEARPGRAALPQAYCAALQDAAQLDQAMAEFLAQGMPGAQGDLDALLERAGGALNVLAGVIDQLPDYPAAADDARALRSEAGRCLALCRAR</sequence>
<proteinExistence type="predicted"/>
<gene>
    <name evidence="1" type="ORF">F0185_33695</name>
</gene>
<dbReference type="Proteomes" id="UP000785613">
    <property type="component" value="Unassembled WGS sequence"/>
</dbReference>